<accession>A0ABT5YNJ9</accession>
<keyword evidence="3" id="KW-1185">Reference proteome</keyword>
<evidence type="ECO:0000313" key="3">
    <source>
        <dbReference type="Proteomes" id="UP001215503"/>
    </source>
</evidence>
<organism evidence="2 3">
    <name type="scientific">Aquibaculum arenosum</name>
    <dbReference type="NCBI Taxonomy" id="3032591"/>
    <lineage>
        <taxon>Bacteria</taxon>
        <taxon>Pseudomonadati</taxon>
        <taxon>Pseudomonadota</taxon>
        <taxon>Alphaproteobacteria</taxon>
        <taxon>Rhodospirillales</taxon>
        <taxon>Rhodovibrionaceae</taxon>
        <taxon>Aquibaculum</taxon>
    </lineage>
</organism>
<dbReference type="InterPro" id="IPR022254">
    <property type="entry name" value="DUF3775"/>
</dbReference>
<evidence type="ECO:0000256" key="1">
    <source>
        <dbReference type="SAM" id="MobiDB-lite"/>
    </source>
</evidence>
<comment type="caution">
    <text evidence="2">The sequence shown here is derived from an EMBL/GenBank/DDBJ whole genome shotgun (WGS) entry which is preliminary data.</text>
</comment>
<dbReference type="RefSeq" id="WP_275823018.1">
    <property type="nucleotide sequence ID" value="NZ_JARHUD010000006.1"/>
</dbReference>
<dbReference type="EMBL" id="JARHUD010000006">
    <property type="protein sequence ID" value="MDF2096518.1"/>
    <property type="molecule type" value="Genomic_DNA"/>
</dbReference>
<proteinExistence type="predicted"/>
<gene>
    <name evidence="2" type="ORF">P2G67_11070</name>
</gene>
<reference evidence="2 3" key="1">
    <citation type="submission" date="2023-03" db="EMBL/GenBank/DDBJ databases">
        <title>Fodinicurvata sp. CAU 1616 isolated from sea sendiment.</title>
        <authorList>
            <person name="Kim W."/>
        </authorList>
    </citation>
    <scope>NUCLEOTIDE SEQUENCE [LARGE SCALE GENOMIC DNA]</scope>
    <source>
        <strain evidence="2 3">CAU 1616</strain>
    </source>
</reference>
<protein>
    <submittedName>
        <fullName evidence="2">DUF3775 domain-containing protein</fullName>
    </submittedName>
</protein>
<dbReference type="Proteomes" id="UP001215503">
    <property type="component" value="Unassembled WGS sequence"/>
</dbReference>
<feature type="compositionally biased region" description="Acidic residues" evidence="1">
    <location>
        <begin position="42"/>
        <end position="52"/>
    </location>
</feature>
<sequence>MLTIPLEKVCYIIVKAREFDEKEPIVDPDEGSNPSDDRAIDILEDQPDDPTGEELSGAIIGLNEDEQIDLVALAWIGREDYTAQEWEEARREAADVRDKHVPDYLLGIPQLGDLLEEGLAALGFSCTEYEMGRL</sequence>
<feature type="region of interest" description="Disordered" evidence="1">
    <location>
        <begin position="22"/>
        <end position="53"/>
    </location>
</feature>
<dbReference type="Pfam" id="PF12616">
    <property type="entry name" value="DUF3775"/>
    <property type="match status" value="1"/>
</dbReference>
<name>A0ABT5YNJ9_9PROT</name>
<evidence type="ECO:0000313" key="2">
    <source>
        <dbReference type="EMBL" id="MDF2096518.1"/>
    </source>
</evidence>